<dbReference type="Pfam" id="PF03739">
    <property type="entry name" value="LptF_LptG"/>
    <property type="match status" value="1"/>
</dbReference>
<evidence type="ECO:0000256" key="4">
    <source>
        <dbReference type="ARBA" id="ARBA00022989"/>
    </source>
</evidence>
<comment type="caution">
    <text evidence="7">The sequence shown here is derived from an EMBL/GenBank/DDBJ whole genome shotgun (WGS) entry which is preliminary data.</text>
</comment>
<organism evidence="7 8">
    <name type="scientific">Armatimonas rosea</name>
    <dbReference type="NCBI Taxonomy" id="685828"/>
    <lineage>
        <taxon>Bacteria</taxon>
        <taxon>Bacillati</taxon>
        <taxon>Armatimonadota</taxon>
        <taxon>Armatimonadia</taxon>
        <taxon>Armatimonadales</taxon>
        <taxon>Armatimonadaceae</taxon>
        <taxon>Armatimonas</taxon>
    </lineage>
</organism>
<feature type="transmembrane region" description="Helical" evidence="6">
    <location>
        <begin position="282"/>
        <end position="300"/>
    </location>
</feature>
<feature type="transmembrane region" description="Helical" evidence="6">
    <location>
        <begin position="340"/>
        <end position="358"/>
    </location>
</feature>
<keyword evidence="2" id="KW-1003">Cell membrane</keyword>
<name>A0A7W9SU12_ARMRO</name>
<keyword evidence="4 6" id="KW-1133">Transmembrane helix</keyword>
<evidence type="ECO:0000256" key="3">
    <source>
        <dbReference type="ARBA" id="ARBA00022692"/>
    </source>
</evidence>
<dbReference type="EMBL" id="JACHGW010000004">
    <property type="protein sequence ID" value="MBB6052328.1"/>
    <property type="molecule type" value="Genomic_DNA"/>
</dbReference>
<keyword evidence="3 6" id="KW-0812">Transmembrane</keyword>
<dbReference type="Proteomes" id="UP000520814">
    <property type="component" value="Unassembled WGS sequence"/>
</dbReference>
<feature type="transmembrane region" description="Helical" evidence="6">
    <location>
        <begin position="99"/>
        <end position="118"/>
    </location>
</feature>
<evidence type="ECO:0000256" key="5">
    <source>
        <dbReference type="ARBA" id="ARBA00023136"/>
    </source>
</evidence>
<protein>
    <submittedName>
        <fullName evidence="7">Lipopolysaccharide export system permease protein</fullName>
    </submittedName>
</protein>
<dbReference type="GO" id="GO:0015920">
    <property type="term" value="P:lipopolysaccharide transport"/>
    <property type="evidence" value="ECO:0007669"/>
    <property type="project" value="TreeGrafter"/>
</dbReference>
<reference evidence="7 8" key="1">
    <citation type="submission" date="2020-08" db="EMBL/GenBank/DDBJ databases">
        <title>Genomic Encyclopedia of Type Strains, Phase IV (KMG-IV): sequencing the most valuable type-strain genomes for metagenomic binning, comparative biology and taxonomic classification.</title>
        <authorList>
            <person name="Goeker M."/>
        </authorList>
    </citation>
    <scope>NUCLEOTIDE SEQUENCE [LARGE SCALE GENOMIC DNA]</scope>
    <source>
        <strain evidence="7 8">DSM 23562</strain>
    </source>
</reference>
<dbReference type="PANTHER" id="PTHR33529:SF6">
    <property type="entry name" value="YJGP_YJGQ FAMILY PERMEASE"/>
    <property type="match status" value="1"/>
</dbReference>
<dbReference type="AlphaFoldDB" id="A0A7W9SU12"/>
<evidence type="ECO:0000256" key="2">
    <source>
        <dbReference type="ARBA" id="ARBA00022475"/>
    </source>
</evidence>
<dbReference type="GO" id="GO:0043190">
    <property type="term" value="C:ATP-binding cassette (ABC) transporter complex"/>
    <property type="evidence" value="ECO:0007669"/>
    <property type="project" value="TreeGrafter"/>
</dbReference>
<proteinExistence type="predicted"/>
<gene>
    <name evidence="7" type="ORF">HNQ39_004149</name>
</gene>
<feature type="transmembrane region" description="Helical" evidence="6">
    <location>
        <begin position="307"/>
        <end position="328"/>
    </location>
</feature>
<keyword evidence="5 6" id="KW-0472">Membrane</keyword>
<sequence>MRLSDRSLLSELVVPVLIGLLAFLLMLVGNTLYQLLDRMMSEKWPVAYVARILLFNIPTVLVRTLPIAAAVGASLATSRLARDSELTALRAAGVSLRRAFAPLVFIGLALSGAGIYLFENVVPWVWEQQRDVQSVLTNLPENAIETATMIPIESYVFSFARAEGKRDNSGRKTFVVYDATILERGSGAPPRITTAARGSYRQQQFNFDNVAVHAYKPDRSVDYELTARSEEISVSLEKINGYGMPSDEQLENLSSAKLMERARTERDPRRAVVYAVARWRKLGLPLMCLPLALFAVPLAIRFARAGTFAALMLALVIVFLAVLALTGAEVVALNRWLPPFVAAIAPAVLFTVAALWFLRKLE</sequence>
<feature type="transmembrane region" description="Helical" evidence="6">
    <location>
        <begin position="53"/>
        <end position="78"/>
    </location>
</feature>
<accession>A0A7W9SU12</accession>
<evidence type="ECO:0000313" key="7">
    <source>
        <dbReference type="EMBL" id="MBB6052328.1"/>
    </source>
</evidence>
<evidence type="ECO:0000256" key="6">
    <source>
        <dbReference type="SAM" id="Phobius"/>
    </source>
</evidence>
<feature type="transmembrane region" description="Helical" evidence="6">
    <location>
        <begin position="12"/>
        <end position="33"/>
    </location>
</feature>
<comment type="subcellular location">
    <subcellularLocation>
        <location evidence="1">Cell membrane</location>
        <topology evidence="1">Multi-pass membrane protein</topology>
    </subcellularLocation>
</comment>
<evidence type="ECO:0000313" key="8">
    <source>
        <dbReference type="Proteomes" id="UP000520814"/>
    </source>
</evidence>
<dbReference type="RefSeq" id="WP_184201169.1">
    <property type="nucleotide sequence ID" value="NZ_JACHGW010000004.1"/>
</dbReference>
<dbReference type="PANTHER" id="PTHR33529">
    <property type="entry name" value="SLR0882 PROTEIN-RELATED"/>
    <property type="match status" value="1"/>
</dbReference>
<evidence type="ECO:0000256" key="1">
    <source>
        <dbReference type="ARBA" id="ARBA00004651"/>
    </source>
</evidence>
<dbReference type="InterPro" id="IPR005495">
    <property type="entry name" value="LptG/LptF_permease"/>
</dbReference>
<keyword evidence="8" id="KW-1185">Reference proteome</keyword>